<proteinExistence type="predicted"/>
<dbReference type="EMBL" id="FOHV01000010">
    <property type="protein sequence ID" value="SET16613.1"/>
    <property type="molecule type" value="Genomic_DNA"/>
</dbReference>
<dbReference type="AlphaFoldDB" id="A0A1I0CBW4"/>
<reference evidence="2" key="1">
    <citation type="submission" date="2016-10" db="EMBL/GenBank/DDBJ databases">
        <authorList>
            <person name="Varghese N."/>
            <person name="Submissions S."/>
        </authorList>
    </citation>
    <scope>NUCLEOTIDE SEQUENCE [LARGE SCALE GENOMIC DNA]</scope>
    <source>
        <strain evidence="2">DSM 18579</strain>
    </source>
</reference>
<dbReference type="RefSeq" id="WP_093319356.1">
    <property type="nucleotide sequence ID" value="NZ_FOHV01000010.1"/>
</dbReference>
<organism evidence="1 2">
    <name type="scientific">Thorsellia anophelis DSM 18579</name>
    <dbReference type="NCBI Taxonomy" id="1123402"/>
    <lineage>
        <taxon>Bacteria</taxon>
        <taxon>Pseudomonadati</taxon>
        <taxon>Pseudomonadota</taxon>
        <taxon>Gammaproteobacteria</taxon>
        <taxon>Enterobacterales</taxon>
        <taxon>Thorselliaceae</taxon>
        <taxon>Thorsellia</taxon>
    </lineage>
</organism>
<dbReference type="STRING" id="1123402.SAMN02583745_01555"/>
<evidence type="ECO:0000313" key="1">
    <source>
        <dbReference type="EMBL" id="SET16613.1"/>
    </source>
</evidence>
<sequence>MVYTMQENELERLLSEAAKQGAKMAIADFAVYNYADACRKLGMTYPTLQRRIKEGKIKQIDGKITGAEIAKYLRLI</sequence>
<name>A0A1I0CBW4_9GAMM</name>
<keyword evidence="2" id="KW-1185">Reference proteome</keyword>
<evidence type="ECO:0000313" key="2">
    <source>
        <dbReference type="Proteomes" id="UP000242642"/>
    </source>
</evidence>
<gene>
    <name evidence="1" type="ORF">SAMN02583745_01555</name>
</gene>
<dbReference type="Proteomes" id="UP000242642">
    <property type="component" value="Unassembled WGS sequence"/>
</dbReference>
<dbReference type="OrthoDB" id="8665643at2"/>
<protein>
    <submittedName>
        <fullName evidence="1">Uncharacterized protein</fullName>
    </submittedName>
</protein>
<accession>A0A1I0CBW4</accession>